<reference evidence="3" key="2">
    <citation type="submission" date="2023-07" db="EMBL/GenBank/DDBJ databases">
        <title>Genome content predicts the carbon catabolic preferences of heterotrophic bacteria.</title>
        <authorList>
            <person name="Gralka M."/>
        </authorList>
    </citation>
    <scope>NUCLEOTIDE SEQUENCE</scope>
    <source>
        <strain evidence="3">F2M12</strain>
    </source>
</reference>
<keyword evidence="3" id="KW-0413">Isomerase</keyword>
<dbReference type="PANTHER" id="PTHR12110">
    <property type="entry name" value="HYDROXYPYRUVATE ISOMERASE"/>
    <property type="match status" value="1"/>
</dbReference>
<reference evidence="2 4" key="1">
    <citation type="submission" date="2015-12" db="EMBL/GenBank/DDBJ databases">
        <title>Intraspecies pangenome expansion in the marine bacterium Alteromonas.</title>
        <authorList>
            <person name="Lopez-Perez M."/>
            <person name="Rodriguez-Valera F."/>
        </authorList>
    </citation>
    <scope>NUCLEOTIDE SEQUENCE [LARGE SCALE GENOMIC DNA]</scope>
    <source>
        <strain evidence="2 4">LMG 21861</strain>
    </source>
</reference>
<evidence type="ECO:0000313" key="5">
    <source>
        <dbReference type="Proteomes" id="UP001170717"/>
    </source>
</evidence>
<dbReference type="InterPro" id="IPR013022">
    <property type="entry name" value="Xyl_isomerase-like_TIM-brl"/>
</dbReference>
<evidence type="ECO:0000313" key="2">
    <source>
        <dbReference type="EMBL" id="AMJ75553.1"/>
    </source>
</evidence>
<evidence type="ECO:0000313" key="4">
    <source>
        <dbReference type="Proteomes" id="UP000056750"/>
    </source>
</evidence>
<dbReference type="GO" id="GO:0016853">
    <property type="term" value="F:isomerase activity"/>
    <property type="evidence" value="ECO:0007669"/>
    <property type="project" value="UniProtKB-KW"/>
</dbReference>
<dbReference type="InterPro" id="IPR036237">
    <property type="entry name" value="Xyl_isomerase-like_sf"/>
</dbReference>
<dbReference type="PANTHER" id="PTHR12110:SF21">
    <property type="entry name" value="XYLOSE ISOMERASE-LIKE TIM BARREL DOMAIN-CONTAINING PROTEIN"/>
    <property type="match status" value="1"/>
</dbReference>
<protein>
    <submittedName>
        <fullName evidence="2">3-dehydroshikimate dehydratase</fullName>
    </submittedName>
    <submittedName>
        <fullName evidence="3">Sugar phosphate isomerase/epimerase</fullName>
    </submittedName>
</protein>
<evidence type="ECO:0000313" key="3">
    <source>
        <dbReference type="EMBL" id="MDO6578932.1"/>
    </source>
</evidence>
<proteinExistence type="predicted"/>
<keyword evidence="4" id="KW-1185">Reference proteome</keyword>
<feature type="domain" description="Xylose isomerase-like TIM barrel" evidence="1">
    <location>
        <begin position="22"/>
        <end position="255"/>
    </location>
</feature>
<accession>A0AAW7Z4S0</accession>
<gene>
    <name evidence="2" type="ORF">AVL57_17240</name>
    <name evidence="3" type="ORF">Q4527_16110</name>
</gene>
<dbReference type="Pfam" id="PF01261">
    <property type="entry name" value="AP_endonuc_2"/>
    <property type="match status" value="1"/>
</dbReference>
<dbReference type="InterPro" id="IPR050312">
    <property type="entry name" value="IolE/XylAMocC-like"/>
</dbReference>
<dbReference type="SUPFAM" id="SSF51658">
    <property type="entry name" value="Xylose isomerase-like"/>
    <property type="match status" value="1"/>
</dbReference>
<dbReference type="GeneID" id="83259453"/>
<name>A0AAW7Z4S0_9ALTE</name>
<dbReference type="Proteomes" id="UP000056750">
    <property type="component" value="Chromosome"/>
</dbReference>
<organism evidence="3 5">
    <name type="scientific">Alteromonas stellipolaris</name>
    <dbReference type="NCBI Taxonomy" id="233316"/>
    <lineage>
        <taxon>Bacteria</taxon>
        <taxon>Pseudomonadati</taxon>
        <taxon>Pseudomonadota</taxon>
        <taxon>Gammaproteobacteria</taxon>
        <taxon>Alteromonadales</taxon>
        <taxon>Alteromonadaceae</taxon>
        <taxon>Alteromonas/Salinimonas group</taxon>
        <taxon>Alteromonas</taxon>
    </lineage>
</organism>
<dbReference type="EMBL" id="CP013926">
    <property type="protein sequence ID" value="AMJ75553.1"/>
    <property type="molecule type" value="Genomic_DNA"/>
</dbReference>
<dbReference type="EMBL" id="JAUOQI010000013">
    <property type="protein sequence ID" value="MDO6578932.1"/>
    <property type="molecule type" value="Genomic_DNA"/>
</dbReference>
<dbReference type="Proteomes" id="UP001170717">
    <property type="component" value="Unassembled WGS sequence"/>
</dbReference>
<evidence type="ECO:0000259" key="1">
    <source>
        <dbReference type="Pfam" id="PF01261"/>
    </source>
</evidence>
<dbReference type="AlphaFoldDB" id="A0AAW7Z4S0"/>
<sequence>MNLSICTISFRHQLISIEEIAQWAQANHFQGIELWGAHANNLADQPHYDKHWLATYGLKTTMLSDYLPLLVSENVLYHKVQHLCRLAKHWGASKIRTFAGGKGSLDYTDSQKVELFNRLQKICDWLAPHGLNLVIETHPKTYADSVTATQEMFACVDRNNLQLNFDVLHVWESGAEITHALDELLPHINHFHFKNISSESHLSVFAPENVYAAAGTREGMVPIFEGAVDYQDFIEYLHLHHSAGIANADTSLEWFGNHCKQVLSRDRYLIQRLQQTCLSA</sequence>
<dbReference type="Gene3D" id="3.20.20.150">
    <property type="entry name" value="Divalent-metal-dependent TIM barrel enzymes"/>
    <property type="match status" value="1"/>
</dbReference>
<dbReference type="RefSeq" id="WP_057789649.1">
    <property type="nucleotide sequence ID" value="NZ_CANLMS010000001.1"/>
</dbReference>
<dbReference type="KEGG" id="asq:AVL57_17240"/>